<evidence type="ECO:0000256" key="1">
    <source>
        <dbReference type="SAM" id="MobiDB-lite"/>
    </source>
</evidence>
<protein>
    <submittedName>
        <fullName evidence="3">Ankyrin repeat protein</fullName>
    </submittedName>
</protein>
<dbReference type="InterPro" id="IPR008930">
    <property type="entry name" value="Terpenoid_cyclase/PrenylTrfase"/>
</dbReference>
<evidence type="ECO:0000259" key="2">
    <source>
        <dbReference type="Pfam" id="PF13243"/>
    </source>
</evidence>
<dbReference type="InterPro" id="IPR032696">
    <property type="entry name" value="SQ_cyclase_C"/>
</dbReference>
<dbReference type="Pfam" id="PF13243">
    <property type="entry name" value="SQHop_cyclase_C"/>
    <property type="match status" value="1"/>
</dbReference>
<dbReference type="Proteomes" id="UP000214646">
    <property type="component" value="Unassembled WGS sequence"/>
</dbReference>
<accession>A0A225DZ88</accession>
<keyword evidence="4" id="KW-1185">Reference proteome</keyword>
<sequence length="302" mass="33664">MENALPFLEKSSAAWRAERKCVTCHQVPFAVWALTAAKDRGFAVDAAKLDDLAGWAFHFCATNEEKGERTGGFHLTSAFMILSQSAAGVRADALKTYPLFETLFAKRQKPDGSWREGRQVRIEGAQREADEVDTMWTLLAIRALERLGDRLPAEVRKGLTGERDRARTFLGAAKPGTRVDWLLLRVLVAKEYETPERAQELLRELLAQQNADGGWGYVRGGTSYAHTTGECLYCLGAMGLGEDNPAVRRAWKHLVRTQQPDGRWHAPSRETFSTKPDRVHGPSTHWGTAWAAIGLRHTLPAK</sequence>
<dbReference type="Gene3D" id="1.50.10.20">
    <property type="match status" value="1"/>
</dbReference>
<proteinExistence type="predicted"/>
<reference evidence="4" key="1">
    <citation type="submission" date="2017-06" db="EMBL/GenBank/DDBJ databases">
        <title>Genome analysis of Fimbriiglobus ruber SP5, the first member of the order Planctomycetales with confirmed chitinolytic capability.</title>
        <authorList>
            <person name="Ravin N.V."/>
            <person name="Rakitin A.L."/>
            <person name="Ivanova A.A."/>
            <person name="Beletsky A.V."/>
            <person name="Kulichevskaya I.S."/>
            <person name="Mardanov A.V."/>
            <person name="Dedysh S.N."/>
        </authorList>
    </citation>
    <scope>NUCLEOTIDE SEQUENCE [LARGE SCALE GENOMIC DNA]</scope>
    <source>
        <strain evidence="4">SP5</strain>
    </source>
</reference>
<gene>
    <name evidence="3" type="ORF">FRUB_03437</name>
</gene>
<dbReference type="SUPFAM" id="SSF48239">
    <property type="entry name" value="Terpenoid cyclases/Protein prenyltransferases"/>
    <property type="match status" value="2"/>
</dbReference>
<feature type="region of interest" description="Disordered" evidence="1">
    <location>
        <begin position="259"/>
        <end position="283"/>
    </location>
</feature>
<organism evidence="3 4">
    <name type="scientific">Fimbriiglobus ruber</name>
    <dbReference type="NCBI Taxonomy" id="1908690"/>
    <lineage>
        <taxon>Bacteria</taxon>
        <taxon>Pseudomonadati</taxon>
        <taxon>Planctomycetota</taxon>
        <taxon>Planctomycetia</taxon>
        <taxon>Gemmatales</taxon>
        <taxon>Gemmataceae</taxon>
        <taxon>Fimbriiglobus</taxon>
    </lineage>
</organism>
<evidence type="ECO:0000313" key="4">
    <source>
        <dbReference type="Proteomes" id="UP000214646"/>
    </source>
</evidence>
<dbReference type="CDD" id="cd00688">
    <property type="entry name" value="ISOPREN_C2_like"/>
    <property type="match status" value="1"/>
</dbReference>
<evidence type="ECO:0000313" key="3">
    <source>
        <dbReference type="EMBL" id="OWK43838.1"/>
    </source>
</evidence>
<name>A0A225DZ88_9BACT</name>
<comment type="caution">
    <text evidence="3">The sequence shown here is derived from an EMBL/GenBank/DDBJ whole genome shotgun (WGS) entry which is preliminary data.</text>
</comment>
<dbReference type="AlphaFoldDB" id="A0A225DZ88"/>
<dbReference type="EMBL" id="NIDE01000004">
    <property type="protein sequence ID" value="OWK43838.1"/>
    <property type="molecule type" value="Genomic_DNA"/>
</dbReference>
<feature type="domain" description="Squalene cyclase C-terminal" evidence="2">
    <location>
        <begin position="193"/>
        <end position="295"/>
    </location>
</feature>